<evidence type="ECO:0000256" key="1">
    <source>
        <dbReference type="ARBA" id="ARBA00000971"/>
    </source>
</evidence>
<keyword evidence="4 9" id="KW-0413">Isomerase</keyword>
<keyword evidence="8" id="KW-1185">Reference proteome</keyword>
<dbReference type="EC" id="5.2.1.8" evidence="2"/>
<feature type="compositionally biased region" description="Polar residues" evidence="6">
    <location>
        <begin position="1"/>
        <end position="11"/>
    </location>
</feature>
<dbReference type="PROSITE" id="PS50005">
    <property type="entry name" value="TPR"/>
    <property type="match status" value="2"/>
</dbReference>
<evidence type="ECO:0000259" key="7">
    <source>
        <dbReference type="PROSITE" id="PS50072"/>
    </source>
</evidence>
<feature type="domain" description="PPIase cyclophilin-type" evidence="7">
    <location>
        <begin position="37"/>
        <end position="197"/>
    </location>
</feature>
<dbReference type="RefSeq" id="XP_026280109.1">
    <property type="nucleotide sequence ID" value="XM_026424324.2"/>
</dbReference>
<dbReference type="KEGG" id="foc:113207670"/>
<dbReference type="GeneID" id="113207670"/>
<sequence>MTMSAISSNSVDEPPRKKEDVSTTTDGDLSSDKSHVFLDIQVGSIPYGRIVIELFWEKAPRTCENFYQLCVGTQRSGRNLTYKGTSIHKIFPNLLIQGGDVINKHGCGGESIYGPTFEVESFETKLEAGVIAMTSKDKSSNSSQFFICLRDCHHLQDSHVGFGIVRKNLQLLEEIGNLPHNTENEPLKRILIVDSGSLPKNPQNWNFYENDGLDKYPPYPEEFDVPNSSMNWLEVIKNIKDQGNIHYKERNYEAAMRKYNKVLRYSPWATRINEAKSEDCNELSVYALLNMAASENNCKNFRAARQFCSKALLISQECAKAYFRRGQANLGLHDYDAALDDLNAALKLEPSNSRIRQEIERVKKTKHNSKNAEIQRYATIFNNNM</sequence>
<dbReference type="OrthoDB" id="407558at2759"/>
<dbReference type="GO" id="GO:0016018">
    <property type="term" value="F:cyclosporin A binding"/>
    <property type="evidence" value="ECO:0007669"/>
    <property type="project" value="TreeGrafter"/>
</dbReference>
<evidence type="ECO:0000313" key="8">
    <source>
        <dbReference type="Proteomes" id="UP000504606"/>
    </source>
</evidence>
<dbReference type="FunFam" id="2.40.100.10:FF:000025">
    <property type="entry name" value="Peptidyl-prolyl cis-trans isomerase CYP19-2"/>
    <property type="match status" value="1"/>
</dbReference>
<keyword evidence="3" id="KW-0697">Rotamase</keyword>
<dbReference type="PANTHER" id="PTHR11071:SF561">
    <property type="entry name" value="PEPTIDYL-PROLYL CIS-TRANS ISOMERASE D-RELATED"/>
    <property type="match status" value="1"/>
</dbReference>
<feature type="repeat" description="TPR" evidence="5">
    <location>
        <begin position="319"/>
        <end position="352"/>
    </location>
</feature>
<dbReference type="InterPro" id="IPR002130">
    <property type="entry name" value="Cyclophilin-type_PPIase_dom"/>
</dbReference>
<dbReference type="InterPro" id="IPR029000">
    <property type="entry name" value="Cyclophilin-like_dom_sf"/>
</dbReference>
<dbReference type="GO" id="GO:0003755">
    <property type="term" value="F:peptidyl-prolyl cis-trans isomerase activity"/>
    <property type="evidence" value="ECO:0007669"/>
    <property type="project" value="UniProtKB-KW"/>
</dbReference>
<dbReference type="Gene3D" id="2.40.100.10">
    <property type="entry name" value="Cyclophilin-like"/>
    <property type="match status" value="1"/>
</dbReference>
<evidence type="ECO:0000256" key="2">
    <source>
        <dbReference type="ARBA" id="ARBA00013194"/>
    </source>
</evidence>
<dbReference type="InterPro" id="IPR011990">
    <property type="entry name" value="TPR-like_helical_dom_sf"/>
</dbReference>
<dbReference type="Pfam" id="PF00515">
    <property type="entry name" value="TPR_1"/>
    <property type="match status" value="1"/>
</dbReference>
<organism evidence="8 9">
    <name type="scientific">Frankliniella occidentalis</name>
    <name type="common">Western flower thrips</name>
    <name type="synonym">Euthrips occidentalis</name>
    <dbReference type="NCBI Taxonomy" id="133901"/>
    <lineage>
        <taxon>Eukaryota</taxon>
        <taxon>Metazoa</taxon>
        <taxon>Ecdysozoa</taxon>
        <taxon>Arthropoda</taxon>
        <taxon>Hexapoda</taxon>
        <taxon>Insecta</taxon>
        <taxon>Pterygota</taxon>
        <taxon>Neoptera</taxon>
        <taxon>Paraneoptera</taxon>
        <taxon>Thysanoptera</taxon>
        <taxon>Terebrantia</taxon>
        <taxon>Thripoidea</taxon>
        <taxon>Thripidae</taxon>
        <taxon>Frankliniella</taxon>
    </lineage>
</organism>
<gene>
    <name evidence="9" type="primary">LOC113207670</name>
</gene>
<feature type="repeat" description="TPR" evidence="5">
    <location>
        <begin position="236"/>
        <end position="269"/>
    </location>
</feature>
<dbReference type="PANTHER" id="PTHR11071">
    <property type="entry name" value="PEPTIDYL-PROLYL CIS-TRANS ISOMERASE"/>
    <property type="match status" value="1"/>
</dbReference>
<dbReference type="SUPFAM" id="SSF50891">
    <property type="entry name" value="Cyclophilin-like"/>
    <property type="match status" value="1"/>
</dbReference>
<name>A0A6J1SFW1_FRAOC</name>
<feature type="region of interest" description="Disordered" evidence="6">
    <location>
        <begin position="1"/>
        <end position="29"/>
    </location>
</feature>
<dbReference type="Proteomes" id="UP000504606">
    <property type="component" value="Unplaced"/>
</dbReference>
<dbReference type="SMART" id="SM00028">
    <property type="entry name" value="TPR"/>
    <property type="match status" value="3"/>
</dbReference>
<dbReference type="PROSITE" id="PS50293">
    <property type="entry name" value="TPR_REGION"/>
    <property type="match status" value="1"/>
</dbReference>
<dbReference type="Pfam" id="PF00160">
    <property type="entry name" value="Pro_isomerase"/>
    <property type="match status" value="1"/>
</dbReference>
<dbReference type="AlphaFoldDB" id="A0A6J1SFW1"/>
<dbReference type="GO" id="GO:0006457">
    <property type="term" value="P:protein folding"/>
    <property type="evidence" value="ECO:0007669"/>
    <property type="project" value="TreeGrafter"/>
</dbReference>
<dbReference type="SUPFAM" id="SSF48452">
    <property type="entry name" value="TPR-like"/>
    <property type="match status" value="1"/>
</dbReference>
<comment type="catalytic activity">
    <reaction evidence="1">
        <text>[protein]-peptidylproline (omega=180) = [protein]-peptidylproline (omega=0)</text>
        <dbReference type="Rhea" id="RHEA:16237"/>
        <dbReference type="Rhea" id="RHEA-COMP:10747"/>
        <dbReference type="Rhea" id="RHEA-COMP:10748"/>
        <dbReference type="ChEBI" id="CHEBI:83833"/>
        <dbReference type="ChEBI" id="CHEBI:83834"/>
        <dbReference type="EC" id="5.2.1.8"/>
    </reaction>
</comment>
<dbReference type="Gene3D" id="1.25.40.10">
    <property type="entry name" value="Tetratricopeptide repeat domain"/>
    <property type="match status" value="1"/>
</dbReference>
<evidence type="ECO:0000256" key="6">
    <source>
        <dbReference type="SAM" id="MobiDB-lite"/>
    </source>
</evidence>
<keyword evidence="5" id="KW-0802">TPR repeat</keyword>
<protein>
    <recommendedName>
        <fullName evidence="2">peptidylprolyl isomerase</fullName>
        <ecNumber evidence="2">5.2.1.8</ecNumber>
    </recommendedName>
</protein>
<dbReference type="InterPro" id="IPR019734">
    <property type="entry name" value="TPR_rpt"/>
</dbReference>
<evidence type="ECO:0000256" key="4">
    <source>
        <dbReference type="ARBA" id="ARBA00023235"/>
    </source>
</evidence>
<evidence type="ECO:0000256" key="3">
    <source>
        <dbReference type="ARBA" id="ARBA00023110"/>
    </source>
</evidence>
<evidence type="ECO:0000313" key="9">
    <source>
        <dbReference type="RefSeq" id="XP_026280109.1"/>
    </source>
</evidence>
<dbReference type="GO" id="GO:0005739">
    <property type="term" value="C:mitochondrion"/>
    <property type="evidence" value="ECO:0007669"/>
    <property type="project" value="TreeGrafter"/>
</dbReference>
<dbReference type="PROSITE" id="PS50072">
    <property type="entry name" value="CSA_PPIASE_2"/>
    <property type="match status" value="1"/>
</dbReference>
<reference evidence="9" key="1">
    <citation type="submission" date="2025-08" db="UniProtKB">
        <authorList>
            <consortium name="RefSeq"/>
        </authorList>
    </citation>
    <scope>IDENTIFICATION</scope>
    <source>
        <tissue evidence="9">Whole organism</tissue>
    </source>
</reference>
<proteinExistence type="predicted"/>
<dbReference type="PRINTS" id="PR00153">
    <property type="entry name" value="CSAPPISMRASE"/>
</dbReference>
<accession>A0A6J1SFW1</accession>
<evidence type="ECO:0000256" key="5">
    <source>
        <dbReference type="PROSITE-ProRule" id="PRU00339"/>
    </source>
</evidence>